<accession>A0A0K2UGB0</accession>
<sequence>VLKCQRYNNIGNYSAISSAPLRVPRRLQRPLAFPSGLPTRSPLISHTSKRTKTSVIVWLTSVLPPCGLPSALTSTPWKNFLV</sequence>
<dbReference type="AlphaFoldDB" id="A0A0K2UGB0"/>
<protein>
    <submittedName>
        <fullName evidence="1">Uncharacterized protein</fullName>
    </submittedName>
</protein>
<name>A0A0K2UGB0_LEPSM</name>
<reference evidence="1" key="1">
    <citation type="submission" date="2014-05" db="EMBL/GenBank/DDBJ databases">
        <authorList>
            <person name="Chronopoulou M."/>
        </authorList>
    </citation>
    <scope>NUCLEOTIDE SEQUENCE</scope>
    <source>
        <tissue evidence="1">Whole organism</tissue>
    </source>
</reference>
<dbReference type="EMBL" id="HACA01019749">
    <property type="protein sequence ID" value="CDW37110.1"/>
    <property type="molecule type" value="Transcribed_RNA"/>
</dbReference>
<proteinExistence type="predicted"/>
<organism evidence="1">
    <name type="scientific">Lepeophtheirus salmonis</name>
    <name type="common">Salmon louse</name>
    <name type="synonym">Caligus salmonis</name>
    <dbReference type="NCBI Taxonomy" id="72036"/>
    <lineage>
        <taxon>Eukaryota</taxon>
        <taxon>Metazoa</taxon>
        <taxon>Ecdysozoa</taxon>
        <taxon>Arthropoda</taxon>
        <taxon>Crustacea</taxon>
        <taxon>Multicrustacea</taxon>
        <taxon>Hexanauplia</taxon>
        <taxon>Copepoda</taxon>
        <taxon>Siphonostomatoida</taxon>
        <taxon>Caligidae</taxon>
        <taxon>Lepeophtheirus</taxon>
    </lineage>
</organism>
<feature type="non-terminal residue" evidence="1">
    <location>
        <position position="1"/>
    </location>
</feature>
<evidence type="ECO:0000313" key="1">
    <source>
        <dbReference type="EMBL" id="CDW37110.1"/>
    </source>
</evidence>